<keyword evidence="3" id="KW-1185">Reference proteome</keyword>
<keyword evidence="1" id="KW-0472">Membrane</keyword>
<evidence type="ECO:0000256" key="1">
    <source>
        <dbReference type="SAM" id="Phobius"/>
    </source>
</evidence>
<proteinExistence type="predicted"/>
<keyword evidence="1" id="KW-1133">Transmembrane helix</keyword>
<comment type="caution">
    <text evidence="2">The sequence shown here is derived from an EMBL/GenBank/DDBJ whole genome shotgun (WGS) entry which is preliminary data.</text>
</comment>
<protein>
    <recommendedName>
        <fullName evidence="4">Spore coat protein</fullName>
    </recommendedName>
</protein>
<dbReference type="EMBL" id="JAUSTW010000004">
    <property type="protein sequence ID" value="MDQ0199375.1"/>
    <property type="molecule type" value="Genomic_DNA"/>
</dbReference>
<dbReference type="Proteomes" id="UP001224122">
    <property type="component" value="Unassembled WGS sequence"/>
</dbReference>
<name>A0ABT9XUX5_9BACI</name>
<gene>
    <name evidence="2" type="ORF">J2S10_002557</name>
</gene>
<reference evidence="2 3" key="1">
    <citation type="submission" date="2023-07" db="EMBL/GenBank/DDBJ databases">
        <title>Genomic Encyclopedia of Type Strains, Phase IV (KMG-IV): sequencing the most valuable type-strain genomes for metagenomic binning, comparative biology and taxonomic classification.</title>
        <authorList>
            <person name="Goeker M."/>
        </authorList>
    </citation>
    <scope>NUCLEOTIDE SEQUENCE [LARGE SCALE GENOMIC DNA]</scope>
    <source>
        <strain evidence="2 3">DSM 27594</strain>
    </source>
</reference>
<sequence>MSANYYHMCSRGIGRAVHIRTFDGQVHRGIIHRVSPNRVFLRPLGGPRSYGGYGYGWGGGFGFGFATGIALGAIVSFAFIPFFF</sequence>
<keyword evidence="1" id="KW-0812">Transmembrane</keyword>
<feature type="transmembrane region" description="Helical" evidence="1">
    <location>
        <begin position="61"/>
        <end position="83"/>
    </location>
</feature>
<evidence type="ECO:0000313" key="2">
    <source>
        <dbReference type="EMBL" id="MDQ0199375.1"/>
    </source>
</evidence>
<accession>A0ABT9XUX5</accession>
<dbReference type="RefSeq" id="WP_307408235.1">
    <property type="nucleotide sequence ID" value="NZ_JAUSTW010000004.1"/>
</dbReference>
<organism evidence="2 3">
    <name type="scientific">Neobacillus ginsengisoli</name>
    <dbReference type="NCBI Taxonomy" id="904295"/>
    <lineage>
        <taxon>Bacteria</taxon>
        <taxon>Bacillati</taxon>
        <taxon>Bacillota</taxon>
        <taxon>Bacilli</taxon>
        <taxon>Bacillales</taxon>
        <taxon>Bacillaceae</taxon>
        <taxon>Neobacillus</taxon>
    </lineage>
</organism>
<evidence type="ECO:0000313" key="3">
    <source>
        <dbReference type="Proteomes" id="UP001224122"/>
    </source>
</evidence>
<evidence type="ECO:0008006" key="4">
    <source>
        <dbReference type="Google" id="ProtNLM"/>
    </source>
</evidence>